<feature type="region of interest" description="Disordered" evidence="1">
    <location>
        <begin position="511"/>
        <end position="665"/>
    </location>
</feature>
<dbReference type="KEGG" id="ksn:43587746"/>
<feature type="compositionally biased region" description="Polar residues" evidence="1">
    <location>
        <begin position="539"/>
        <end position="551"/>
    </location>
</feature>
<reference evidence="2" key="1">
    <citation type="submission" date="2017-08" db="EMBL/GenBank/DDBJ databases">
        <authorList>
            <person name="Cuomo C."/>
            <person name="Billmyre B."/>
            <person name="Heitman J."/>
        </authorList>
    </citation>
    <scope>NUCLEOTIDE SEQUENCE</scope>
    <source>
        <strain evidence="2">CBS 12478</strain>
    </source>
</reference>
<sequence>MTDNANTNTAAPVSDTPAPSSAPDQIINPSASPSTQPAAVLPTPPAPIASTSAPTAATSSANAPDMTKGKTKKPSRRVKARPRRRVAGSDVESDGEAASQGSLTDASSASELDDDDDEEEDEDHEEVPSKKPGTSKFEDVTPVGWTEAVDKGQTAELTFDEFNRGEAGSVRGAGAKGARGRGRGRGGAAGPARELTEEERARIEENRKRKKEKIKAKRAELKEAKRKEKEEASKGVSALPTGAASEQKEEGKKGKGKGKKKLDGPVSAPYNLSEQRLISMISKSVATPAVTPLVEALVELTLQDPAVQPSSTDSSQDPPNGRPELTSTASSSSVLPNHARPPRGGNNRDAYTQRLATDPKFTPRVGGFWTHDQRLYDSGPVGEGAYTGLRQMSDYWRGRGAPRGARGGFRGRGRGFGPGPAGAPFAGRQPPPPPPSEPKPELTVETEEEKGDEPLLEMDRLERELAKKEQPTQVVPVAAPPREKKWGHEAFEAIQTESERKVVNGVLRGGIRGRARGRGGFVPRGGHFGQPFRPVELLTPQSTSGRTNVNIPSIPAPTKPVSLPVSAERPTQSAEEQSTQPDTDSLLGESGHAVTVKLPGSDKSVQVDGPSTAPSEVGTKEAPLIKTPEISSSGQAILYSSPVPPPAPPVMAQPPKSQTPDFVPSSRVPYLNGGPAAAPVFVPQSHPSPLAAGSDNGSISSAGQFPPASSGPAVYPDAGAEFYPSNRPEQNGQARQYYPNGGPRAYLAQQQAGYVQGSYNQYPTQHSNRVSFSGPAPQQYYGQSAPTAGVNGYVDGRGSPFNGSPNPYTMANGGQMGGYFAPARPSQKISIRAPAPGSQLAKGDGTPSYANVNSGYYPQHYNPYNAATGGAQMYNGGGEEGMYYPMANGVAGQGYGWDGQDGGAYGYEGDYGY</sequence>
<proteinExistence type="predicted"/>
<reference evidence="2" key="2">
    <citation type="submission" date="2024-01" db="EMBL/GenBank/DDBJ databases">
        <title>Comparative genomics of Cryptococcus and Kwoniella reveals pathogenesis evolution and contrasting modes of karyotype evolution via chromosome fusion or intercentromeric recombination.</title>
        <authorList>
            <person name="Coelho M.A."/>
            <person name="David-Palma M."/>
            <person name="Shea T."/>
            <person name="Bowers K."/>
            <person name="McGinley-Smith S."/>
            <person name="Mohammad A.W."/>
            <person name="Gnirke A."/>
            <person name="Yurkov A.M."/>
            <person name="Nowrousian M."/>
            <person name="Sun S."/>
            <person name="Cuomo C.A."/>
            <person name="Heitman J."/>
        </authorList>
    </citation>
    <scope>NUCLEOTIDE SEQUENCE</scope>
    <source>
        <strain evidence="2">CBS 12478</strain>
    </source>
</reference>
<feature type="compositionally biased region" description="Polar residues" evidence="1">
    <location>
        <begin position="569"/>
        <end position="583"/>
    </location>
</feature>
<name>A0A5M6C6L2_9TREE</name>
<dbReference type="RefSeq" id="XP_031862033.1">
    <property type="nucleotide sequence ID" value="XM_032003620.1"/>
</dbReference>
<feature type="region of interest" description="Disordered" evidence="1">
    <location>
        <begin position="396"/>
        <end position="455"/>
    </location>
</feature>
<evidence type="ECO:0000313" key="3">
    <source>
        <dbReference type="Proteomes" id="UP000322225"/>
    </source>
</evidence>
<feature type="compositionally biased region" description="Polar residues" evidence="1">
    <location>
        <begin position="99"/>
        <end position="110"/>
    </location>
</feature>
<feature type="region of interest" description="Disordered" evidence="1">
    <location>
        <begin position="682"/>
        <end position="737"/>
    </location>
</feature>
<feature type="compositionally biased region" description="Basic residues" evidence="1">
    <location>
        <begin position="69"/>
        <end position="86"/>
    </location>
</feature>
<feature type="compositionally biased region" description="Acidic residues" evidence="1">
    <location>
        <begin position="111"/>
        <end position="125"/>
    </location>
</feature>
<accession>A0A5M6C6L2</accession>
<evidence type="ECO:0000313" key="2">
    <source>
        <dbReference type="EMBL" id="WWD22670.1"/>
    </source>
</evidence>
<feature type="compositionally biased region" description="Pro residues" evidence="1">
    <location>
        <begin position="642"/>
        <end position="652"/>
    </location>
</feature>
<feature type="compositionally biased region" description="Low complexity" evidence="1">
    <location>
        <begin position="308"/>
        <end position="319"/>
    </location>
</feature>
<feature type="compositionally biased region" description="Basic and acidic residues" evidence="1">
    <location>
        <begin position="217"/>
        <end position="233"/>
    </location>
</feature>
<feature type="compositionally biased region" description="Gly residues" evidence="1">
    <location>
        <begin position="518"/>
        <end position="528"/>
    </location>
</feature>
<feature type="compositionally biased region" description="Low complexity" evidence="1">
    <location>
        <begin position="48"/>
        <end position="64"/>
    </location>
</feature>
<gene>
    <name evidence="2" type="ORF">CI109_107163</name>
</gene>
<feature type="compositionally biased region" description="Basic and acidic residues" evidence="1">
    <location>
        <begin position="194"/>
        <end position="207"/>
    </location>
</feature>
<feature type="compositionally biased region" description="Polar residues" evidence="1">
    <location>
        <begin position="1"/>
        <end position="37"/>
    </location>
</feature>
<evidence type="ECO:0000256" key="1">
    <source>
        <dbReference type="SAM" id="MobiDB-lite"/>
    </source>
</evidence>
<feature type="compositionally biased region" description="Polar residues" evidence="1">
    <location>
        <begin position="325"/>
        <end position="335"/>
    </location>
</feature>
<dbReference type="OrthoDB" id="2565173at2759"/>
<dbReference type="AlphaFoldDB" id="A0A5M6C6L2"/>
<keyword evidence="3" id="KW-1185">Reference proteome</keyword>
<dbReference type="Proteomes" id="UP000322225">
    <property type="component" value="Chromosome 14"/>
</dbReference>
<feature type="region of interest" description="Disordered" evidence="1">
    <location>
        <begin position="304"/>
        <end position="380"/>
    </location>
</feature>
<organism evidence="2 3">
    <name type="scientific">Kwoniella shandongensis</name>
    <dbReference type="NCBI Taxonomy" id="1734106"/>
    <lineage>
        <taxon>Eukaryota</taxon>
        <taxon>Fungi</taxon>
        <taxon>Dikarya</taxon>
        <taxon>Basidiomycota</taxon>
        <taxon>Agaricomycotina</taxon>
        <taxon>Tremellomycetes</taxon>
        <taxon>Tremellales</taxon>
        <taxon>Cryptococcaceae</taxon>
        <taxon>Kwoniella</taxon>
    </lineage>
</organism>
<protein>
    <submittedName>
        <fullName evidence="2">Uncharacterized protein</fullName>
    </submittedName>
</protein>
<dbReference type="EMBL" id="CP144064">
    <property type="protein sequence ID" value="WWD22670.1"/>
    <property type="molecule type" value="Genomic_DNA"/>
</dbReference>
<feature type="compositionally biased region" description="Acidic residues" evidence="1">
    <location>
        <begin position="444"/>
        <end position="455"/>
    </location>
</feature>
<feature type="region of interest" description="Disordered" evidence="1">
    <location>
        <begin position="1"/>
        <end position="272"/>
    </location>
</feature>
<dbReference type="GeneID" id="43587746"/>
<feature type="compositionally biased region" description="Gly residues" evidence="1">
    <location>
        <begin position="405"/>
        <end position="420"/>
    </location>
</feature>